<dbReference type="Gene3D" id="3.30.70.270">
    <property type="match status" value="1"/>
</dbReference>
<dbReference type="InterPro" id="IPR051320">
    <property type="entry name" value="Viral_Replic_Matur_Polypro"/>
</dbReference>
<dbReference type="InterPro" id="IPR000477">
    <property type="entry name" value="RT_dom"/>
</dbReference>
<reference evidence="2" key="1">
    <citation type="submission" date="2019-08" db="EMBL/GenBank/DDBJ databases">
        <title>The genome of the North American firefly Photinus pyralis.</title>
        <authorList>
            <consortium name="Photinus pyralis genome working group"/>
            <person name="Fallon T.R."/>
            <person name="Sander Lower S.E."/>
            <person name="Weng J.-K."/>
        </authorList>
    </citation>
    <scope>NUCLEOTIDE SEQUENCE</scope>
    <source>
        <strain evidence="2">TRF0915ILg1</strain>
        <tissue evidence="2">Whole body</tissue>
    </source>
</reference>
<dbReference type="SUPFAM" id="SSF56672">
    <property type="entry name" value="DNA/RNA polymerases"/>
    <property type="match status" value="1"/>
</dbReference>
<dbReference type="CDD" id="cd01647">
    <property type="entry name" value="RT_LTR"/>
    <property type="match status" value="1"/>
</dbReference>
<dbReference type="EMBL" id="VTPC01000804">
    <property type="protein sequence ID" value="KAF2904273.1"/>
    <property type="molecule type" value="Genomic_DNA"/>
</dbReference>
<protein>
    <recommendedName>
        <fullName evidence="1">Reverse transcriptase domain-containing protein</fullName>
    </recommendedName>
</protein>
<dbReference type="PROSITE" id="PS50878">
    <property type="entry name" value="RT_POL"/>
    <property type="match status" value="1"/>
</dbReference>
<evidence type="ECO:0000313" key="2">
    <source>
        <dbReference type="EMBL" id="KAF2904273.1"/>
    </source>
</evidence>
<feature type="domain" description="Reverse transcriptase" evidence="1">
    <location>
        <begin position="1"/>
        <end position="130"/>
    </location>
</feature>
<sequence>ESVVSKISQYELFSSIDLRSAYHQIPIQDEEKPYIAFEACGKLYQFCHIPFGFTNDVACFQRTIDSLLEKEKLKDTFAYLDDITVCGLTQIEDDQNLKRFLEVTSKYNLSLNMDKCKITSKSINMLGYSITKRSIEPDPDRLQPLLNLPLPNDTNSLRRIIGMFLHYFKWISRFSKKIQPLGRYTIPFTVEPVSDYLIAATLSRQERSVALFSRILLVTEQKQSSLKNEACAVVEASRKNTTPHEGYIDMPLVKEVELIVANPAYAHVKFPDRREDTVSVRHLAPAPQEEENLNIFTEGAFPLESYISEDSTFEEFDHD</sequence>
<dbReference type="GO" id="GO:0071897">
    <property type="term" value="P:DNA biosynthetic process"/>
    <property type="evidence" value="ECO:0007669"/>
    <property type="project" value="UniProtKB-ARBA"/>
</dbReference>
<dbReference type="AlphaFoldDB" id="A0A8K0GNR1"/>
<dbReference type="Pfam" id="PF00078">
    <property type="entry name" value="RVT_1"/>
    <property type="match status" value="1"/>
</dbReference>
<dbReference type="OrthoDB" id="6764824at2759"/>
<feature type="non-terminal residue" evidence="2">
    <location>
        <position position="1"/>
    </location>
</feature>
<accession>A0A8K0GNR1</accession>
<organism evidence="2 3">
    <name type="scientific">Ignelater luminosus</name>
    <name type="common">Cucubano</name>
    <name type="synonym">Pyrophorus luminosus</name>
    <dbReference type="NCBI Taxonomy" id="2038154"/>
    <lineage>
        <taxon>Eukaryota</taxon>
        <taxon>Metazoa</taxon>
        <taxon>Ecdysozoa</taxon>
        <taxon>Arthropoda</taxon>
        <taxon>Hexapoda</taxon>
        <taxon>Insecta</taxon>
        <taxon>Pterygota</taxon>
        <taxon>Neoptera</taxon>
        <taxon>Endopterygota</taxon>
        <taxon>Coleoptera</taxon>
        <taxon>Polyphaga</taxon>
        <taxon>Elateriformia</taxon>
        <taxon>Elateroidea</taxon>
        <taxon>Elateridae</taxon>
        <taxon>Agrypninae</taxon>
        <taxon>Pyrophorini</taxon>
        <taxon>Ignelater</taxon>
    </lineage>
</organism>
<evidence type="ECO:0000313" key="3">
    <source>
        <dbReference type="Proteomes" id="UP000801492"/>
    </source>
</evidence>
<dbReference type="Gene3D" id="3.10.10.10">
    <property type="entry name" value="HIV Type 1 Reverse Transcriptase, subunit A, domain 1"/>
    <property type="match status" value="1"/>
</dbReference>
<comment type="caution">
    <text evidence="2">The sequence shown here is derived from an EMBL/GenBank/DDBJ whole genome shotgun (WGS) entry which is preliminary data.</text>
</comment>
<gene>
    <name evidence="2" type="ORF">ILUMI_01905</name>
</gene>
<evidence type="ECO:0000259" key="1">
    <source>
        <dbReference type="PROSITE" id="PS50878"/>
    </source>
</evidence>
<proteinExistence type="predicted"/>
<dbReference type="PANTHER" id="PTHR33064">
    <property type="entry name" value="POL PROTEIN"/>
    <property type="match status" value="1"/>
</dbReference>
<dbReference type="InterPro" id="IPR043128">
    <property type="entry name" value="Rev_trsase/Diguanyl_cyclase"/>
</dbReference>
<dbReference type="Proteomes" id="UP000801492">
    <property type="component" value="Unassembled WGS sequence"/>
</dbReference>
<name>A0A8K0GNR1_IGNLU</name>
<dbReference type="InterPro" id="IPR043502">
    <property type="entry name" value="DNA/RNA_pol_sf"/>
</dbReference>
<keyword evidence="3" id="KW-1185">Reference proteome</keyword>
<dbReference type="PANTHER" id="PTHR33064:SF37">
    <property type="entry name" value="RIBONUCLEASE H"/>
    <property type="match status" value="1"/>
</dbReference>